<reference evidence="9" key="1">
    <citation type="journal article" date="2019" name="Int. J. Syst. Evol. Microbiol.">
        <title>The Global Catalogue of Microorganisms (GCM) 10K type strain sequencing project: providing services to taxonomists for standard genome sequencing and annotation.</title>
        <authorList>
            <consortium name="The Broad Institute Genomics Platform"/>
            <consortium name="The Broad Institute Genome Sequencing Center for Infectious Disease"/>
            <person name="Wu L."/>
            <person name="Ma J."/>
        </authorList>
    </citation>
    <scope>NUCLEOTIDE SEQUENCE [LARGE SCALE GENOMIC DNA]</scope>
    <source>
        <strain evidence="9">CCUG 55585</strain>
    </source>
</reference>
<evidence type="ECO:0000256" key="1">
    <source>
        <dbReference type="ARBA" id="ARBA00022729"/>
    </source>
</evidence>
<sequence>MTRLRIAFGLLLALSTAGCGFHLRNALELPTDLGPVAVTAQDPYSPLASSLARALERAGAVPAATTDQATRLEVLSEKWVDIPIAIDVQGRAQEYSMRYAVVFRLRKADDTVIVPQQAVELSRDYIAPPSDSIGSGSERELLANEMRREMSASILRRVDAALRGASGASGSRP</sequence>
<comment type="subunit">
    <text evidence="6">Component of the lipopolysaccharide transport and assembly complex. Interacts with LptD.</text>
</comment>
<dbReference type="PROSITE" id="PS51257">
    <property type="entry name" value="PROKAR_LIPOPROTEIN"/>
    <property type="match status" value="1"/>
</dbReference>
<keyword evidence="4 6" id="KW-0998">Cell outer membrane</keyword>
<keyword evidence="1 6" id="KW-0732">Signal</keyword>
<evidence type="ECO:0000313" key="8">
    <source>
        <dbReference type="EMBL" id="MFD0726368.1"/>
    </source>
</evidence>
<dbReference type="Proteomes" id="UP001597110">
    <property type="component" value="Unassembled WGS sequence"/>
</dbReference>
<evidence type="ECO:0000256" key="7">
    <source>
        <dbReference type="SAM" id="SignalP"/>
    </source>
</evidence>
<evidence type="ECO:0000313" key="9">
    <source>
        <dbReference type="Proteomes" id="UP001597110"/>
    </source>
</evidence>
<dbReference type="RefSeq" id="WP_386824215.1">
    <property type="nucleotide sequence ID" value="NZ_JBHTIF010000002.1"/>
</dbReference>
<evidence type="ECO:0000256" key="6">
    <source>
        <dbReference type="HAMAP-Rule" id="MF_01186"/>
    </source>
</evidence>
<protein>
    <recommendedName>
        <fullName evidence="6">LPS-assembly lipoprotein LptE</fullName>
    </recommendedName>
</protein>
<dbReference type="InterPro" id="IPR007485">
    <property type="entry name" value="LPS_assembly_LptE"/>
</dbReference>
<comment type="similarity">
    <text evidence="6">Belongs to the LptE lipoprotein family.</text>
</comment>
<dbReference type="HAMAP" id="MF_01186">
    <property type="entry name" value="LPS_assembly_LptE"/>
    <property type="match status" value="1"/>
</dbReference>
<dbReference type="PANTHER" id="PTHR38098">
    <property type="entry name" value="LPS-ASSEMBLY LIPOPROTEIN LPTE"/>
    <property type="match status" value="1"/>
</dbReference>
<keyword evidence="3 6" id="KW-0564">Palmitate</keyword>
<dbReference type="EMBL" id="JBHTIF010000002">
    <property type="protein sequence ID" value="MFD0726368.1"/>
    <property type="molecule type" value="Genomic_DNA"/>
</dbReference>
<accession>A0ABW2YHG8</accession>
<proteinExistence type="inferred from homology"/>
<evidence type="ECO:0000256" key="5">
    <source>
        <dbReference type="ARBA" id="ARBA00023288"/>
    </source>
</evidence>
<keyword evidence="9" id="KW-1185">Reference proteome</keyword>
<feature type="chain" id="PRO_5046557935" description="LPS-assembly lipoprotein LptE" evidence="7">
    <location>
        <begin position="20"/>
        <end position="173"/>
    </location>
</feature>
<keyword evidence="5 6" id="KW-0449">Lipoprotein</keyword>
<dbReference type="PANTHER" id="PTHR38098:SF1">
    <property type="entry name" value="LPS-ASSEMBLY LIPOPROTEIN LPTE"/>
    <property type="match status" value="1"/>
</dbReference>
<feature type="signal peptide" evidence="7">
    <location>
        <begin position="1"/>
        <end position="19"/>
    </location>
</feature>
<organism evidence="8 9">
    <name type="scientific">Lysobacter brunescens</name>
    <dbReference type="NCBI Taxonomy" id="262323"/>
    <lineage>
        <taxon>Bacteria</taxon>
        <taxon>Pseudomonadati</taxon>
        <taxon>Pseudomonadota</taxon>
        <taxon>Gammaproteobacteria</taxon>
        <taxon>Lysobacterales</taxon>
        <taxon>Lysobacteraceae</taxon>
        <taxon>Lysobacter</taxon>
    </lineage>
</organism>
<keyword evidence="2 6" id="KW-0472">Membrane</keyword>
<dbReference type="Pfam" id="PF04390">
    <property type="entry name" value="LptE"/>
    <property type="match status" value="1"/>
</dbReference>
<comment type="caution">
    <text evidence="8">The sequence shown here is derived from an EMBL/GenBank/DDBJ whole genome shotgun (WGS) entry which is preliminary data.</text>
</comment>
<evidence type="ECO:0000256" key="4">
    <source>
        <dbReference type="ARBA" id="ARBA00023237"/>
    </source>
</evidence>
<comment type="function">
    <text evidence="6">Together with LptD, is involved in the assembly of lipopolysaccharide (LPS) at the surface of the outer membrane. Required for the proper assembly of LptD. Binds LPS and may serve as the LPS recognition site at the outer membrane.</text>
</comment>
<comment type="subcellular location">
    <subcellularLocation>
        <location evidence="6">Cell outer membrane</location>
        <topology evidence="6">Lipid-anchor</topology>
    </subcellularLocation>
</comment>
<evidence type="ECO:0000256" key="2">
    <source>
        <dbReference type="ARBA" id="ARBA00023136"/>
    </source>
</evidence>
<name>A0ABW2YHG8_9GAMM</name>
<evidence type="ECO:0000256" key="3">
    <source>
        <dbReference type="ARBA" id="ARBA00023139"/>
    </source>
</evidence>
<dbReference type="Gene3D" id="3.30.160.150">
    <property type="entry name" value="Lipoprotein like domain"/>
    <property type="match status" value="1"/>
</dbReference>
<gene>
    <name evidence="6 8" type="primary">lptE</name>
    <name evidence="8" type="ORF">ACFQ0E_12270</name>
</gene>